<dbReference type="AlphaFoldDB" id="A0AAN9KT15"/>
<dbReference type="EMBL" id="JAYMYQ010000006">
    <property type="protein sequence ID" value="KAK7323350.1"/>
    <property type="molecule type" value="Genomic_DNA"/>
</dbReference>
<protein>
    <submittedName>
        <fullName evidence="1">Uncharacterized protein</fullName>
    </submittedName>
</protein>
<keyword evidence="2" id="KW-1185">Reference proteome</keyword>
<dbReference type="Proteomes" id="UP001367508">
    <property type="component" value="Unassembled WGS sequence"/>
</dbReference>
<evidence type="ECO:0000313" key="2">
    <source>
        <dbReference type="Proteomes" id="UP001367508"/>
    </source>
</evidence>
<accession>A0AAN9KT15</accession>
<gene>
    <name evidence="1" type="ORF">VNO77_26821</name>
</gene>
<evidence type="ECO:0000313" key="1">
    <source>
        <dbReference type="EMBL" id="KAK7323350.1"/>
    </source>
</evidence>
<sequence length="87" mass="9789">MVFKIYPSRSSLGVADLGAATKELLSRRAVIICLRDTKRQCEVKGLAAITVMLTTIGIRHWSLCYVNVEWFFLSSDLSGEYLHIDLP</sequence>
<proteinExistence type="predicted"/>
<organism evidence="1 2">
    <name type="scientific">Canavalia gladiata</name>
    <name type="common">Sword bean</name>
    <name type="synonym">Dolichos gladiatus</name>
    <dbReference type="NCBI Taxonomy" id="3824"/>
    <lineage>
        <taxon>Eukaryota</taxon>
        <taxon>Viridiplantae</taxon>
        <taxon>Streptophyta</taxon>
        <taxon>Embryophyta</taxon>
        <taxon>Tracheophyta</taxon>
        <taxon>Spermatophyta</taxon>
        <taxon>Magnoliopsida</taxon>
        <taxon>eudicotyledons</taxon>
        <taxon>Gunneridae</taxon>
        <taxon>Pentapetalae</taxon>
        <taxon>rosids</taxon>
        <taxon>fabids</taxon>
        <taxon>Fabales</taxon>
        <taxon>Fabaceae</taxon>
        <taxon>Papilionoideae</taxon>
        <taxon>50 kb inversion clade</taxon>
        <taxon>NPAAA clade</taxon>
        <taxon>indigoferoid/millettioid clade</taxon>
        <taxon>Phaseoleae</taxon>
        <taxon>Canavalia</taxon>
    </lineage>
</organism>
<name>A0AAN9KT15_CANGL</name>
<reference evidence="1 2" key="1">
    <citation type="submission" date="2024-01" db="EMBL/GenBank/DDBJ databases">
        <title>The genomes of 5 underutilized Papilionoideae crops provide insights into root nodulation and disease resistanc.</title>
        <authorList>
            <person name="Jiang F."/>
        </authorList>
    </citation>
    <scope>NUCLEOTIDE SEQUENCE [LARGE SCALE GENOMIC DNA]</scope>
    <source>
        <strain evidence="1">LVBAO_FW01</strain>
        <tissue evidence="1">Leaves</tissue>
    </source>
</reference>
<comment type="caution">
    <text evidence="1">The sequence shown here is derived from an EMBL/GenBank/DDBJ whole genome shotgun (WGS) entry which is preliminary data.</text>
</comment>